<proteinExistence type="predicted"/>
<organism evidence="2 3">
    <name type="scientific">Bosea lupini</name>
    <dbReference type="NCBI Taxonomy" id="1036779"/>
    <lineage>
        <taxon>Bacteria</taxon>
        <taxon>Pseudomonadati</taxon>
        <taxon>Pseudomonadota</taxon>
        <taxon>Alphaproteobacteria</taxon>
        <taxon>Hyphomicrobiales</taxon>
        <taxon>Boseaceae</taxon>
        <taxon>Bosea</taxon>
    </lineage>
</organism>
<dbReference type="Proteomes" id="UP000199664">
    <property type="component" value="Unassembled WGS sequence"/>
</dbReference>
<keyword evidence="1" id="KW-1133">Transmembrane helix</keyword>
<dbReference type="OrthoDB" id="7376211at2"/>
<keyword evidence="3" id="KW-1185">Reference proteome</keyword>
<accession>A0A1H7K6K3</accession>
<sequence length="68" mass="7418">MTTLTRNPILARLRFLGTLMLGAYLLINAILALLAPLTPGWSTWSVTALAVPPMVLGMVYLVIPIARR</sequence>
<feature type="transmembrane region" description="Helical" evidence="1">
    <location>
        <begin position="41"/>
        <end position="63"/>
    </location>
</feature>
<keyword evidence="1" id="KW-0472">Membrane</keyword>
<gene>
    <name evidence="2" type="ORF">SAMN04515666_102101</name>
</gene>
<keyword evidence="1" id="KW-0812">Transmembrane</keyword>
<dbReference type="RefSeq" id="WP_143079659.1">
    <property type="nucleotide sequence ID" value="NZ_FOAN01000002.1"/>
</dbReference>
<name>A0A1H7K6K3_9HYPH</name>
<evidence type="ECO:0000313" key="3">
    <source>
        <dbReference type="Proteomes" id="UP000199664"/>
    </source>
</evidence>
<dbReference type="AlphaFoldDB" id="A0A1H7K6K3"/>
<reference evidence="3" key="1">
    <citation type="submission" date="2016-10" db="EMBL/GenBank/DDBJ databases">
        <authorList>
            <person name="Varghese N."/>
            <person name="Submissions S."/>
        </authorList>
    </citation>
    <scope>NUCLEOTIDE SEQUENCE [LARGE SCALE GENOMIC DNA]</scope>
    <source>
        <strain evidence="3">LMG 26383,CCUG 61248,R- 45681</strain>
    </source>
</reference>
<protein>
    <submittedName>
        <fullName evidence="2">Uncharacterized protein</fullName>
    </submittedName>
</protein>
<evidence type="ECO:0000313" key="2">
    <source>
        <dbReference type="EMBL" id="SEK82372.1"/>
    </source>
</evidence>
<feature type="transmembrane region" description="Helical" evidence="1">
    <location>
        <begin position="12"/>
        <end position="35"/>
    </location>
</feature>
<evidence type="ECO:0000256" key="1">
    <source>
        <dbReference type="SAM" id="Phobius"/>
    </source>
</evidence>
<dbReference type="EMBL" id="FOAN01000002">
    <property type="protein sequence ID" value="SEK82372.1"/>
    <property type="molecule type" value="Genomic_DNA"/>
</dbReference>